<dbReference type="RefSeq" id="WP_184254960.1">
    <property type="nucleotide sequence ID" value="NZ_JACHIH010000004.1"/>
</dbReference>
<evidence type="ECO:0000313" key="1">
    <source>
        <dbReference type="EMBL" id="MBB5046266.1"/>
    </source>
</evidence>
<protein>
    <submittedName>
        <fullName evidence="1">Uncharacterized protein</fullName>
    </submittedName>
</protein>
<dbReference type="EMBL" id="JACHIH010000004">
    <property type="protein sequence ID" value="MBB5046266.1"/>
    <property type="molecule type" value="Genomic_DNA"/>
</dbReference>
<evidence type="ECO:0000313" key="2">
    <source>
        <dbReference type="Proteomes" id="UP000542353"/>
    </source>
</evidence>
<sequence>MQKLAVEPDGIVFGYTAGKKRTYKSLNYHRQPNLKRGKTIWHTAIAREAEYTYFEQCEAGDWLSPSGDYWWVSKDATTTVGLSGERLAFFPVCSNHPGPWHGYPVSAISDRDYEVPHELIDKWEDSAIIDDLVAGRMRKGKL</sequence>
<accession>A0A7W8DYV3</accession>
<organism evidence="1 2">
    <name type="scientific">Rhodopseudomonas rhenobacensis</name>
    <dbReference type="NCBI Taxonomy" id="87461"/>
    <lineage>
        <taxon>Bacteria</taxon>
        <taxon>Pseudomonadati</taxon>
        <taxon>Pseudomonadota</taxon>
        <taxon>Alphaproteobacteria</taxon>
        <taxon>Hyphomicrobiales</taxon>
        <taxon>Nitrobacteraceae</taxon>
        <taxon>Rhodopseudomonas</taxon>
    </lineage>
</organism>
<dbReference type="Proteomes" id="UP000542353">
    <property type="component" value="Unassembled WGS sequence"/>
</dbReference>
<dbReference type="AlphaFoldDB" id="A0A7W8DYV3"/>
<name>A0A7W8DYV3_9BRAD</name>
<reference evidence="1 2" key="1">
    <citation type="submission" date="2020-08" db="EMBL/GenBank/DDBJ databases">
        <title>Genomic Encyclopedia of Type Strains, Phase IV (KMG-IV): sequencing the most valuable type-strain genomes for metagenomic binning, comparative biology and taxonomic classification.</title>
        <authorList>
            <person name="Goeker M."/>
        </authorList>
    </citation>
    <scope>NUCLEOTIDE SEQUENCE [LARGE SCALE GENOMIC DNA]</scope>
    <source>
        <strain evidence="1 2">DSM 12706</strain>
    </source>
</reference>
<comment type="caution">
    <text evidence="1">The sequence shown here is derived from an EMBL/GenBank/DDBJ whole genome shotgun (WGS) entry which is preliminary data.</text>
</comment>
<gene>
    <name evidence="1" type="ORF">HNR60_001011</name>
</gene>
<proteinExistence type="predicted"/>
<keyword evidence="2" id="KW-1185">Reference proteome</keyword>